<dbReference type="Proteomes" id="UP000190541">
    <property type="component" value="Unassembled WGS sequence"/>
</dbReference>
<dbReference type="GO" id="GO:0009279">
    <property type="term" value="C:cell outer membrane"/>
    <property type="evidence" value="ECO:0007669"/>
    <property type="project" value="UniProtKB-SubCell"/>
</dbReference>
<dbReference type="Pfam" id="PF13715">
    <property type="entry name" value="CarbopepD_reg_2"/>
    <property type="match status" value="1"/>
</dbReference>
<dbReference type="PROSITE" id="PS52016">
    <property type="entry name" value="TONB_DEPENDENT_REC_3"/>
    <property type="match status" value="1"/>
</dbReference>
<comment type="similarity">
    <text evidence="2">Belongs to the TonB-dependent receptor family.</text>
</comment>
<dbReference type="SUPFAM" id="SSF49464">
    <property type="entry name" value="Carboxypeptidase regulatory domain-like"/>
    <property type="match status" value="1"/>
</dbReference>
<dbReference type="AlphaFoldDB" id="A0A1T5EKB8"/>
<dbReference type="FunFam" id="2.170.130.10:FF:000003">
    <property type="entry name" value="SusC/RagA family TonB-linked outer membrane protein"/>
    <property type="match status" value="1"/>
</dbReference>
<evidence type="ECO:0000313" key="5">
    <source>
        <dbReference type="Proteomes" id="UP000190541"/>
    </source>
</evidence>
<dbReference type="InterPro" id="IPR023996">
    <property type="entry name" value="TonB-dep_OMP_SusC/RagA"/>
</dbReference>
<dbReference type="PANTHER" id="PTHR30069:SF29">
    <property type="entry name" value="HEMOGLOBIN AND HEMOGLOBIN-HAPTOGLOBIN-BINDING PROTEIN 1-RELATED"/>
    <property type="match status" value="1"/>
</dbReference>
<keyword evidence="2" id="KW-1134">Transmembrane beta strand</keyword>
<dbReference type="Pfam" id="PF07715">
    <property type="entry name" value="Plug"/>
    <property type="match status" value="1"/>
</dbReference>
<evidence type="ECO:0000256" key="2">
    <source>
        <dbReference type="PROSITE-ProRule" id="PRU01360"/>
    </source>
</evidence>
<organism evidence="4 5">
    <name type="scientific">Parapedobacter luteus</name>
    <dbReference type="NCBI Taxonomy" id="623280"/>
    <lineage>
        <taxon>Bacteria</taxon>
        <taxon>Pseudomonadati</taxon>
        <taxon>Bacteroidota</taxon>
        <taxon>Sphingobacteriia</taxon>
        <taxon>Sphingobacteriales</taxon>
        <taxon>Sphingobacteriaceae</taxon>
        <taxon>Parapedobacter</taxon>
    </lineage>
</organism>
<dbReference type="RefSeq" id="WP_233632689.1">
    <property type="nucleotide sequence ID" value="NZ_FUYS01000010.1"/>
</dbReference>
<keyword evidence="2" id="KW-0813">Transport</keyword>
<dbReference type="InterPro" id="IPR023997">
    <property type="entry name" value="TonB-dep_OMP_SusC/RagA_CS"/>
</dbReference>
<dbReference type="STRING" id="623280.SAMN05660226_03369"/>
<reference evidence="4 5" key="1">
    <citation type="submission" date="2017-02" db="EMBL/GenBank/DDBJ databases">
        <authorList>
            <person name="Peterson S.W."/>
        </authorList>
    </citation>
    <scope>NUCLEOTIDE SEQUENCE [LARGE SCALE GENOMIC DNA]</scope>
    <source>
        <strain evidence="4 5">DSM 22899</strain>
    </source>
</reference>
<dbReference type="SUPFAM" id="SSF56935">
    <property type="entry name" value="Porins"/>
    <property type="match status" value="1"/>
</dbReference>
<feature type="domain" description="TonB-dependent receptor plug" evidence="3">
    <location>
        <begin position="154"/>
        <end position="260"/>
    </location>
</feature>
<evidence type="ECO:0000313" key="4">
    <source>
        <dbReference type="EMBL" id="SKB84377.1"/>
    </source>
</evidence>
<dbReference type="GO" id="GO:0015344">
    <property type="term" value="F:siderophore uptake transmembrane transporter activity"/>
    <property type="evidence" value="ECO:0007669"/>
    <property type="project" value="TreeGrafter"/>
</dbReference>
<dbReference type="InterPro" id="IPR039426">
    <property type="entry name" value="TonB-dep_rcpt-like"/>
</dbReference>
<dbReference type="Gene3D" id="2.60.40.1120">
    <property type="entry name" value="Carboxypeptidase-like, regulatory domain"/>
    <property type="match status" value="1"/>
</dbReference>
<name>A0A1T5EKB8_9SPHI</name>
<dbReference type="Gene3D" id="2.170.130.10">
    <property type="entry name" value="TonB-dependent receptor, plug domain"/>
    <property type="match status" value="1"/>
</dbReference>
<proteinExistence type="inferred from homology"/>
<keyword evidence="5" id="KW-1185">Reference proteome</keyword>
<dbReference type="EMBL" id="FUYS01000010">
    <property type="protein sequence ID" value="SKB84377.1"/>
    <property type="molecule type" value="Genomic_DNA"/>
</dbReference>
<dbReference type="InterPro" id="IPR012910">
    <property type="entry name" value="Plug_dom"/>
</dbReference>
<accession>A0A1T5EKB8</accession>
<evidence type="ECO:0000256" key="1">
    <source>
        <dbReference type="ARBA" id="ARBA00022729"/>
    </source>
</evidence>
<dbReference type="InterPro" id="IPR008969">
    <property type="entry name" value="CarboxyPept-like_regulatory"/>
</dbReference>
<evidence type="ECO:0000259" key="3">
    <source>
        <dbReference type="Pfam" id="PF07715"/>
    </source>
</evidence>
<keyword evidence="1" id="KW-0732">Signal</keyword>
<dbReference type="PANTHER" id="PTHR30069">
    <property type="entry name" value="TONB-DEPENDENT OUTER MEMBRANE RECEPTOR"/>
    <property type="match status" value="1"/>
</dbReference>
<dbReference type="NCBIfam" id="TIGR04056">
    <property type="entry name" value="OMP_RagA_SusC"/>
    <property type="match status" value="1"/>
</dbReference>
<sequence length="1092" mass="121468">MMKKLVERVPIRVDSWIGAAVLFRIQGKRIDGCRMLSFLLLTALWIAMSISGNPLFAQEGTLTVQGKVTDAQGGPIGGVSVAVAGSTTGTATNDEGNYSLEVTKGSSLVFSFVGYVSQTITADRERIDVQLEVDASMSNLEEVVVVGYGTQRRETITGSVASVKSSELMKSPTVNVSNALAGRLPGVVATQGSAEPGYDGAAIRIRGTNTLGNSGPLIVIDGIPARAGGFERLNPADIDNISVLKDASAAIYGARAANGVILITTKRGQTGKPSLSYTFNQAFSQPTVIPKLANAVQYAEMRNELEVFKLPVAEWSAAQAALDATGTYTRADGSVLTAPFSPEDIQLFASGTDPWGHPNTNWFDATLKNWSPQSQHNLQINGGTEDIKYLTSIGYQNQDAYYRNSATGYSQYDIRVNLDANINKYVTTKIGILGRQEDREFPTKSAGTIFRMLMRGIPTEPAYWPNGLPGPDIEYGENPVVITTNQTGYDRDRRYYFQTNGEVNITLPWVEGLKFTGTASIDKYQQKTKRWEVPWFLYTWQGDYEDDGVTPLLVRGQRGPADPRLTQGDEDQMNVLLGGVLSYDRTFGDHTLNLLAGVNRETVRNDNFEAFRRYFISNSIDYLFAGGEAEKDNDGGAWEQARLNYFGRVGYNYKSKYIAEFLWRYDGSYMFPESSRYGFFPGVMAGWMISEENFWKDNVPVVNYLKLRGSYGQMGNDQIYFDHDNDGTQTLQEYQYFSTYGFGTYVIGNNLVKTLYESRVPNLFVTWEVANNYNVGLDGQLMDGKFNFTVEWFRNRRESILWRRNASIPQTTGMTLPAENIGIVENGGWDLSVGYTNQIGELNLNVSLNGGFAKNKILFWDEAPGAPEWQLSTGRTINSQLYYIYDGVFRDEADIAANTIDYSAVTNSLRPGDMKFVDYDGDGAITPDDRVRRDRNTIPTFQGGLNIGMQYKGFDLTVLFQGAAGAELRVGTDESGAIGNYLLDFYENRWRVDAPSSEHPRITDRSDQYYSSGNTYWLRSTDYIRLKNLELGYTFPAQWMESAGISNLRIYLSGFNLLTWSSVGVLDPESTNQLGHYYPQARLLNTGIAVTF</sequence>
<protein>
    <submittedName>
        <fullName evidence="4">TonB-linked outer membrane protein, SusC/RagA family</fullName>
    </submittedName>
</protein>
<keyword evidence="2" id="KW-0998">Cell outer membrane</keyword>
<comment type="subcellular location">
    <subcellularLocation>
        <location evidence="2">Cell outer membrane</location>
        <topology evidence="2">Multi-pass membrane protein</topology>
    </subcellularLocation>
</comment>
<gene>
    <name evidence="4" type="ORF">SAMN05660226_03369</name>
</gene>
<keyword evidence="2" id="KW-0472">Membrane</keyword>
<dbReference type="GO" id="GO:0044718">
    <property type="term" value="P:siderophore transmembrane transport"/>
    <property type="evidence" value="ECO:0007669"/>
    <property type="project" value="TreeGrafter"/>
</dbReference>
<keyword evidence="2" id="KW-0812">Transmembrane</keyword>
<dbReference type="NCBIfam" id="TIGR04057">
    <property type="entry name" value="SusC_RagA_signa"/>
    <property type="match status" value="1"/>
</dbReference>
<dbReference type="InterPro" id="IPR037066">
    <property type="entry name" value="Plug_dom_sf"/>
</dbReference>